<protein>
    <submittedName>
        <fullName evidence="1">Uncharacterized protein</fullName>
    </submittedName>
</protein>
<dbReference type="EMBL" id="KR029587">
    <property type="protein sequence ID" value="AKH46943.1"/>
    <property type="molecule type" value="Genomic_DNA"/>
</dbReference>
<name>A0A0F7L5Y6_9VIRU</name>
<accession>A0A0F7L5Y6</accession>
<evidence type="ECO:0000313" key="1">
    <source>
        <dbReference type="EMBL" id="AKH46943.1"/>
    </source>
</evidence>
<organism evidence="1">
    <name type="scientific">uncultured marine virus</name>
    <dbReference type="NCBI Taxonomy" id="186617"/>
    <lineage>
        <taxon>Viruses</taxon>
        <taxon>environmental samples</taxon>
    </lineage>
</organism>
<reference evidence="1" key="1">
    <citation type="journal article" date="2015" name="Front. Microbiol.">
        <title>Combining genomic sequencing methods to explore viral diversity and reveal potential virus-host interactions.</title>
        <authorList>
            <person name="Chow C.E."/>
            <person name="Winget D.M."/>
            <person name="White R.A.III."/>
            <person name="Hallam S.J."/>
            <person name="Suttle C.A."/>
        </authorList>
    </citation>
    <scope>NUCLEOTIDE SEQUENCE</scope>
    <source>
        <strain evidence="1">Anoxic2_3</strain>
    </source>
</reference>
<proteinExistence type="predicted"/>
<reference evidence="1" key="2">
    <citation type="submission" date="2015-03" db="EMBL/GenBank/DDBJ databases">
        <authorList>
            <person name="Chow C.-E.T."/>
            <person name="Winget D.M."/>
            <person name="White R.A.III."/>
            <person name="Hallam S.J."/>
            <person name="Suttle C.A."/>
        </authorList>
    </citation>
    <scope>NUCLEOTIDE SEQUENCE</scope>
    <source>
        <strain evidence="1">Anoxic2_3</strain>
    </source>
</reference>
<sequence length="81" mass="8820">MSIKDRVDFIMGGMTEHEAEIFLLSLSDAKHARISRNAATILAGWMGGSHTQGNMIFLSVQDAIALEAEVSKQLADREESA</sequence>